<dbReference type="SUPFAM" id="SSF53335">
    <property type="entry name" value="S-adenosyl-L-methionine-dependent methyltransferases"/>
    <property type="match status" value="1"/>
</dbReference>
<dbReference type="RefSeq" id="WP_331711306.1">
    <property type="nucleotide sequence ID" value="NZ_LHZZ01000245.1"/>
</dbReference>
<dbReference type="PATRIC" id="fig|178901.15.peg.3060"/>
<dbReference type="InterPro" id="IPR050903">
    <property type="entry name" value="Bact_Chemotaxis_MeTrfase"/>
</dbReference>
<dbReference type="InterPro" id="IPR022642">
    <property type="entry name" value="CheR_C"/>
</dbReference>
<keyword evidence="3" id="KW-0949">S-adenosyl-L-methionine</keyword>
<feature type="domain" description="CheR-type methyltransferase" evidence="4">
    <location>
        <begin position="8"/>
        <end position="167"/>
    </location>
</feature>
<dbReference type="SMART" id="SM00138">
    <property type="entry name" value="MeTrc"/>
    <property type="match status" value="1"/>
</dbReference>
<gene>
    <name evidence="5" type="ORF">AD953_01705</name>
</gene>
<sequence>RFIVQWTCSSGQEPWSIAMSVLSVFPDATRYDTRILATDINSQVVAQAQLGIYPEEEMSIVSQEQKTRFMRPEGRNALQFTGAITALPVFKVLNLNTEWPMRGMFDAIFCRNVVIYFDEQTRDRLWRNLANKLERGGFLYVGHSEKIACAKECGLEQVLPTIYEKRY</sequence>
<dbReference type="InterPro" id="IPR000780">
    <property type="entry name" value="CheR_MeTrfase"/>
</dbReference>
<evidence type="ECO:0000256" key="2">
    <source>
        <dbReference type="ARBA" id="ARBA00022679"/>
    </source>
</evidence>
<reference evidence="5 6" key="1">
    <citation type="submission" date="2015-06" db="EMBL/GenBank/DDBJ databases">
        <title>Improved classification and identification of acetic acid bacteria using matrix-assisted laser desorption/ionization time-of-flight mass spectrometry; Gluconobacter nephelii and Gluconobacter uchimurae are later heterotypic synonyms of Gluconobacter japonicus and Gluconobacter oxydans, respectively.</title>
        <authorList>
            <person name="Li L."/>
            <person name="Cleenwerck I."/>
            <person name="De Vuyst L."/>
            <person name="Vandamme P."/>
        </authorList>
    </citation>
    <scope>NUCLEOTIDE SEQUENCE [LARGE SCALE GENOMIC DNA]</scope>
    <source>
        <strain evidence="5 6">LMG 1604</strain>
    </source>
</reference>
<accession>A0A149VHD2</accession>
<evidence type="ECO:0000256" key="1">
    <source>
        <dbReference type="ARBA" id="ARBA00022603"/>
    </source>
</evidence>
<feature type="non-terminal residue" evidence="5">
    <location>
        <position position="1"/>
    </location>
</feature>
<comment type="caution">
    <text evidence="5">The sequence shown here is derived from an EMBL/GenBank/DDBJ whole genome shotgun (WGS) entry which is preliminary data.</text>
</comment>
<dbReference type="AlphaFoldDB" id="A0A149VHD2"/>
<dbReference type="PANTHER" id="PTHR24422">
    <property type="entry name" value="CHEMOTAXIS PROTEIN METHYLTRANSFERASE"/>
    <property type="match status" value="1"/>
</dbReference>
<keyword evidence="1" id="KW-0489">Methyltransferase</keyword>
<protein>
    <submittedName>
        <fullName evidence="5">Chemotaxis protein</fullName>
    </submittedName>
</protein>
<dbReference type="PROSITE" id="PS50123">
    <property type="entry name" value="CHER"/>
    <property type="match status" value="1"/>
</dbReference>
<dbReference type="Proteomes" id="UP000075538">
    <property type="component" value="Unassembled WGS sequence"/>
</dbReference>
<dbReference type="PANTHER" id="PTHR24422:SF19">
    <property type="entry name" value="CHEMOTAXIS PROTEIN METHYLTRANSFERASE"/>
    <property type="match status" value="1"/>
</dbReference>
<evidence type="ECO:0000313" key="6">
    <source>
        <dbReference type="Proteomes" id="UP000075538"/>
    </source>
</evidence>
<proteinExistence type="predicted"/>
<keyword evidence="2" id="KW-0808">Transferase</keyword>
<evidence type="ECO:0000313" key="5">
    <source>
        <dbReference type="EMBL" id="KXV79582.1"/>
    </source>
</evidence>
<dbReference type="GO" id="GO:0032259">
    <property type="term" value="P:methylation"/>
    <property type="evidence" value="ECO:0007669"/>
    <property type="project" value="UniProtKB-KW"/>
</dbReference>
<evidence type="ECO:0000256" key="3">
    <source>
        <dbReference type="ARBA" id="ARBA00022691"/>
    </source>
</evidence>
<dbReference type="PRINTS" id="PR00996">
    <property type="entry name" value="CHERMTFRASE"/>
</dbReference>
<dbReference type="Gene3D" id="3.40.50.150">
    <property type="entry name" value="Vaccinia Virus protein VP39"/>
    <property type="match status" value="1"/>
</dbReference>
<evidence type="ECO:0000259" key="4">
    <source>
        <dbReference type="PROSITE" id="PS50123"/>
    </source>
</evidence>
<dbReference type="Pfam" id="PF01739">
    <property type="entry name" value="CheR"/>
    <property type="match status" value="1"/>
</dbReference>
<dbReference type="GO" id="GO:0008757">
    <property type="term" value="F:S-adenosylmethionine-dependent methyltransferase activity"/>
    <property type="evidence" value="ECO:0007669"/>
    <property type="project" value="InterPro"/>
</dbReference>
<name>A0A149VHD2_9PROT</name>
<dbReference type="EMBL" id="LHZZ01000245">
    <property type="protein sequence ID" value="KXV79582.1"/>
    <property type="molecule type" value="Genomic_DNA"/>
</dbReference>
<organism evidence="5 6">
    <name type="scientific">Acetobacter malorum</name>
    <dbReference type="NCBI Taxonomy" id="178901"/>
    <lineage>
        <taxon>Bacteria</taxon>
        <taxon>Pseudomonadati</taxon>
        <taxon>Pseudomonadota</taxon>
        <taxon>Alphaproteobacteria</taxon>
        <taxon>Acetobacterales</taxon>
        <taxon>Acetobacteraceae</taxon>
        <taxon>Acetobacter</taxon>
    </lineage>
</organism>
<dbReference type="InterPro" id="IPR029063">
    <property type="entry name" value="SAM-dependent_MTases_sf"/>
</dbReference>